<reference evidence="2" key="1">
    <citation type="submission" date="2023-11" db="EMBL/GenBank/DDBJ databases">
        <title>Genome assemblies of two species of porcelain crab, Petrolisthes cinctipes and Petrolisthes manimaculis (Anomura: Porcellanidae).</title>
        <authorList>
            <person name="Angst P."/>
        </authorList>
    </citation>
    <scope>NUCLEOTIDE SEQUENCE</scope>
    <source>
        <strain evidence="2">PB745_02</strain>
        <tissue evidence="2">Gill</tissue>
    </source>
</reference>
<dbReference type="EMBL" id="JAWZYT010005319">
    <property type="protein sequence ID" value="KAK4290949.1"/>
    <property type="molecule type" value="Genomic_DNA"/>
</dbReference>
<sequence length="122" mass="13057">MAHPIQGAARKCAEIRLAAKSASAKDLSCPTLRGILRVDPCSTPLFNAETTSSIIAAQPPIINIFAPTPKARQTPQRFPTKNPPASTRTPPQANHRQPFPNSRNGSGPKARRPQSSKACQVP</sequence>
<feature type="compositionally biased region" description="Polar residues" evidence="1">
    <location>
        <begin position="71"/>
        <end position="105"/>
    </location>
</feature>
<comment type="caution">
    <text evidence="2">The sequence shown here is derived from an EMBL/GenBank/DDBJ whole genome shotgun (WGS) entry which is preliminary data.</text>
</comment>
<proteinExistence type="predicted"/>
<organism evidence="2 3">
    <name type="scientific">Petrolisthes manimaculis</name>
    <dbReference type="NCBI Taxonomy" id="1843537"/>
    <lineage>
        <taxon>Eukaryota</taxon>
        <taxon>Metazoa</taxon>
        <taxon>Ecdysozoa</taxon>
        <taxon>Arthropoda</taxon>
        <taxon>Crustacea</taxon>
        <taxon>Multicrustacea</taxon>
        <taxon>Malacostraca</taxon>
        <taxon>Eumalacostraca</taxon>
        <taxon>Eucarida</taxon>
        <taxon>Decapoda</taxon>
        <taxon>Pleocyemata</taxon>
        <taxon>Anomura</taxon>
        <taxon>Galatheoidea</taxon>
        <taxon>Porcellanidae</taxon>
        <taxon>Petrolisthes</taxon>
    </lineage>
</organism>
<gene>
    <name evidence="2" type="ORF">Pmani_036191</name>
</gene>
<dbReference type="Proteomes" id="UP001292094">
    <property type="component" value="Unassembled WGS sequence"/>
</dbReference>
<evidence type="ECO:0000256" key="1">
    <source>
        <dbReference type="SAM" id="MobiDB-lite"/>
    </source>
</evidence>
<evidence type="ECO:0000313" key="3">
    <source>
        <dbReference type="Proteomes" id="UP001292094"/>
    </source>
</evidence>
<feature type="region of interest" description="Disordered" evidence="1">
    <location>
        <begin position="68"/>
        <end position="122"/>
    </location>
</feature>
<protein>
    <submittedName>
        <fullName evidence="2">Uncharacterized protein</fullName>
    </submittedName>
</protein>
<dbReference type="AlphaFoldDB" id="A0AAE1NIW1"/>
<evidence type="ECO:0000313" key="2">
    <source>
        <dbReference type="EMBL" id="KAK4290949.1"/>
    </source>
</evidence>
<keyword evidence="3" id="KW-1185">Reference proteome</keyword>
<accession>A0AAE1NIW1</accession>
<name>A0AAE1NIW1_9EUCA</name>